<comment type="caution">
    <text evidence="2">The sequence shown here is derived from an EMBL/GenBank/DDBJ whole genome shotgun (WGS) entry which is preliminary data.</text>
</comment>
<accession>A0A0J8VS94</accession>
<evidence type="ECO:0000259" key="1">
    <source>
        <dbReference type="Pfam" id="PF13503"/>
    </source>
</evidence>
<name>A0A0J8VS94_9ENTR</name>
<dbReference type="PATRIC" id="fig|1656095.3.peg.2938"/>
<sequence length="343" mass="39503">MSGENHAENITMVSFDYSPLAQQTQVEAMLALIAQEMANTTDTLYLLIDPVPLVLQPDTTFSDRLVARKPVPVSLPHKAISMQDYPWLVPLDLSHEDDQQLLSQSIAVALNEIHPDKLCRKMGRAVCGWLTSPHPVDDVAKQLGHTAIQQQPDHRMMRMRYYDPAVNSVLWPVLEDFRQQRLMGILSRWMLVDGDGQPVIRRHRADSALHLTFLLGLSQAQTDFILHDAGIINRALRRYRLLTTHTPRYPELTAAQRVSEALERLRSHPAFHDDDEREDLAFHILHDHPRIDLHPKIDYLLDPYTFTADVPWRERIRNISVQTWAQYARECLAQEEQRATENA</sequence>
<dbReference type="EMBL" id="LFEJ01000004">
    <property type="protein sequence ID" value="KMV36046.1"/>
    <property type="molecule type" value="Genomic_DNA"/>
</dbReference>
<gene>
    <name evidence="2" type="ORF">ACH50_04200</name>
</gene>
<organism evidence="2 3">
    <name type="scientific">Franconibacter pulveris</name>
    <dbReference type="NCBI Taxonomy" id="435910"/>
    <lineage>
        <taxon>Bacteria</taxon>
        <taxon>Pseudomonadati</taxon>
        <taxon>Pseudomonadota</taxon>
        <taxon>Gammaproteobacteria</taxon>
        <taxon>Enterobacterales</taxon>
        <taxon>Enterobacteriaceae</taxon>
        <taxon>Franconibacter</taxon>
    </lineage>
</organism>
<dbReference type="OrthoDB" id="5999836at2"/>
<proteinExistence type="predicted"/>
<evidence type="ECO:0000313" key="2">
    <source>
        <dbReference type="EMBL" id="KMV36046.1"/>
    </source>
</evidence>
<evidence type="ECO:0000313" key="3">
    <source>
        <dbReference type="Proteomes" id="UP000037315"/>
    </source>
</evidence>
<dbReference type="Pfam" id="PF13503">
    <property type="entry name" value="DUF4123"/>
    <property type="match status" value="1"/>
</dbReference>
<dbReference type="RefSeq" id="WP_048887408.1">
    <property type="nucleotide sequence ID" value="NZ_LFEJ01000004.1"/>
</dbReference>
<dbReference type="AlphaFoldDB" id="A0A0J8VS94"/>
<protein>
    <recommendedName>
        <fullName evidence="1">DUF4123 domain-containing protein</fullName>
    </recommendedName>
</protein>
<feature type="domain" description="DUF4123" evidence="1">
    <location>
        <begin position="86"/>
        <end position="176"/>
    </location>
</feature>
<dbReference type="InterPro" id="IPR025391">
    <property type="entry name" value="DUF4123"/>
</dbReference>
<reference evidence="2 3" key="1">
    <citation type="submission" date="2015-06" db="EMBL/GenBank/DDBJ databases">
        <title>Genome sequencing of Cronobacter sp. strain DJ34 isolated from petroleum contaminated sludge of Duliajan Oil Fields, Assam, India.</title>
        <authorList>
            <person name="Pal S."/>
            <person name="Banerjee T.D."/>
            <person name="Roy A."/>
            <person name="Sar P."/>
            <person name="Kazy S.K."/>
        </authorList>
    </citation>
    <scope>NUCLEOTIDE SEQUENCE [LARGE SCALE GENOMIC DNA]</scope>
    <source>
        <strain evidence="2 3">DJ34</strain>
    </source>
</reference>
<keyword evidence="3" id="KW-1185">Reference proteome</keyword>
<dbReference type="Proteomes" id="UP000037315">
    <property type="component" value="Unassembled WGS sequence"/>
</dbReference>